<dbReference type="InterPro" id="IPR013429">
    <property type="entry name" value="Regulatory_FmdB_Zinc_ribbon"/>
</dbReference>
<dbReference type="Proteomes" id="UP000811492">
    <property type="component" value="Unassembled WGS sequence"/>
</dbReference>
<sequence length="95" mass="10119">MPNYSFRCAEGCAFDAMYSMSEVPRQTACTKCGATATRAITAPHLSAAGSSAYGLLERSSRSAHDPQTVDRLPARGAASRQPVTRNPLHAKLPKP</sequence>
<feature type="compositionally biased region" description="Basic and acidic residues" evidence="1">
    <location>
        <begin position="58"/>
        <end position="68"/>
    </location>
</feature>
<evidence type="ECO:0000313" key="3">
    <source>
        <dbReference type="EMBL" id="MBS3180718.1"/>
    </source>
</evidence>
<reference evidence="3 4" key="1">
    <citation type="submission" date="2021-02" db="EMBL/GenBank/DDBJ databases">
        <title>Draft genome and description of Leucobacter sp nov strain Marseille-Q4368.</title>
        <authorList>
            <person name="Boxberger M."/>
            <person name="La Scola B."/>
        </authorList>
    </citation>
    <scope>NUCLEOTIDE SEQUENCE [LARGE SCALE GENOMIC DNA]</scope>
    <source>
        <strain evidence="3 4">Marseille-Q4368</strain>
    </source>
</reference>
<accession>A0ABS5M0K1</accession>
<name>A0ABS5M0K1_9MICO</name>
<proteinExistence type="predicted"/>
<evidence type="ECO:0000259" key="2">
    <source>
        <dbReference type="SMART" id="SM00834"/>
    </source>
</evidence>
<organism evidence="3 4">
    <name type="scientific">Leucobacter manosquensis</name>
    <dbReference type="NCBI Taxonomy" id="2810611"/>
    <lineage>
        <taxon>Bacteria</taxon>
        <taxon>Bacillati</taxon>
        <taxon>Actinomycetota</taxon>
        <taxon>Actinomycetes</taxon>
        <taxon>Micrococcales</taxon>
        <taxon>Microbacteriaceae</taxon>
        <taxon>Leucobacter</taxon>
    </lineage>
</organism>
<dbReference type="SMART" id="SM00834">
    <property type="entry name" value="CxxC_CXXC_SSSS"/>
    <property type="match status" value="1"/>
</dbReference>
<dbReference type="NCBIfam" id="TIGR02605">
    <property type="entry name" value="CxxC_CxxC_SSSS"/>
    <property type="match status" value="1"/>
</dbReference>
<keyword evidence="4" id="KW-1185">Reference proteome</keyword>
<evidence type="ECO:0000256" key="1">
    <source>
        <dbReference type="SAM" id="MobiDB-lite"/>
    </source>
</evidence>
<comment type="caution">
    <text evidence="3">The sequence shown here is derived from an EMBL/GenBank/DDBJ whole genome shotgun (WGS) entry which is preliminary data.</text>
</comment>
<feature type="region of interest" description="Disordered" evidence="1">
    <location>
        <begin position="56"/>
        <end position="95"/>
    </location>
</feature>
<dbReference type="EMBL" id="JAFEVO010000001">
    <property type="protein sequence ID" value="MBS3180718.1"/>
    <property type="molecule type" value="Genomic_DNA"/>
</dbReference>
<protein>
    <submittedName>
        <fullName evidence="3">Zinc ribbon domain-containing protein</fullName>
    </submittedName>
</protein>
<feature type="domain" description="Putative regulatory protein FmdB zinc ribbon" evidence="2">
    <location>
        <begin position="1"/>
        <end position="41"/>
    </location>
</feature>
<gene>
    <name evidence="3" type="ORF">JSQ98_00610</name>
</gene>
<evidence type="ECO:0000313" key="4">
    <source>
        <dbReference type="Proteomes" id="UP000811492"/>
    </source>
</evidence>